<keyword evidence="4" id="KW-1185">Reference proteome</keyword>
<dbReference type="Proteomes" id="UP000253664">
    <property type="component" value="Unassembled WGS sequence"/>
</dbReference>
<dbReference type="InterPro" id="IPR009210">
    <property type="entry name" value="ASCC1"/>
</dbReference>
<protein>
    <recommendedName>
        <fullName evidence="2">A-kinase anchor protein 7-like phosphoesterase domain-containing protein</fullName>
    </recommendedName>
</protein>
<dbReference type="GO" id="GO:0006355">
    <property type="term" value="P:regulation of DNA-templated transcription"/>
    <property type="evidence" value="ECO:0007669"/>
    <property type="project" value="TreeGrafter"/>
</dbReference>
<dbReference type="EMBL" id="LKCN02000007">
    <property type="protein sequence ID" value="RCI13252.1"/>
    <property type="molecule type" value="Genomic_DNA"/>
</dbReference>
<gene>
    <name evidence="3" type="ORF">L249_0346</name>
</gene>
<feature type="region of interest" description="Disordered" evidence="1">
    <location>
        <begin position="139"/>
        <end position="168"/>
    </location>
</feature>
<dbReference type="STRING" id="1330021.A0A367LG71"/>
<dbReference type="Pfam" id="PF10469">
    <property type="entry name" value="AKAP7_NLS"/>
    <property type="match status" value="1"/>
</dbReference>
<dbReference type="PANTHER" id="PTHR13360:SF1">
    <property type="entry name" value="ACTIVATING SIGNAL COINTEGRATOR 1 COMPLEX SUBUNIT 1"/>
    <property type="match status" value="1"/>
</dbReference>
<dbReference type="Gene3D" id="3.90.1140.10">
    <property type="entry name" value="Cyclic phosphodiesterase"/>
    <property type="match status" value="1"/>
</dbReference>
<feature type="compositionally biased region" description="Basic and acidic residues" evidence="1">
    <location>
        <begin position="42"/>
        <end position="52"/>
    </location>
</feature>
<dbReference type="GO" id="GO:0006307">
    <property type="term" value="P:DNA alkylation repair"/>
    <property type="evidence" value="ECO:0007669"/>
    <property type="project" value="InterPro"/>
</dbReference>
<evidence type="ECO:0000256" key="1">
    <source>
        <dbReference type="SAM" id="MobiDB-lite"/>
    </source>
</evidence>
<evidence type="ECO:0000259" key="2">
    <source>
        <dbReference type="Pfam" id="PF10469"/>
    </source>
</evidence>
<proteinExistence type="predicted"/>
<feature type="domain" description="A-kinase anchor protein 7-like phosphoesterase" evidence="2">
    <location>
        <begin position="61"/>
        <end position="280"/>
    </location>
</feature>
<accession>A0A367LG71</accession>
<sequence>MRRRQGPLPWAGAMTGSKALLGVMGGFTPPIQHLAIHRSYRSKAERQERSQIDSRSTMGRPTHFLSIPLAGSQLARGWAAFRAAVVDYGLPEEAVRPLGTLHLTLGIFTLKGDEEVERARGMLAEMKPGNVLAELVRATAEEAPPPSSSSPPPPPPPPTPTPPTPPLSVTLRGLRPMQKASKTSVVYAPPTDDDGEGSLRRLCERLRKPFLDSGLMKDEGRPLLLHATLFNTNTRRGRRGGRGRLEVDATELLRRYDGFVWAEDIPVTKLAICRMGAKKVEGTDGDEAYEVEAETHHNQPSVARRARALQAFFFSLQTVGSAQHTEATMPLKPRCNNNNNNSSSSSSSSSNSNDTTDDDPPEKQLQDKNKRIAHLEEEMARMQRDFLRDESQTSTFWQAKHSALHRQFLESDTELRLLRSEAERRTDERDDLLRGREVLRRELGRRDDDVRRLAAQVRGLKDFVVSSSTRCLGAAAAAQQASDDVFGDAMAWLANGLQNWVIINFRRAKLDVSHLDDETAVELRRLVPSYELLLLHSAKIHLLQSVVSGILVDSVFSAYFAGLSDEQMRDFGRMEDLLCSFAAPDEAINQWRSSTLALLQSPTSVLLQAQTTTLADTVVNRINLLLEALLGTTSSSSSSQSPSQTSRDSSLAVLVNKAIDLARLLAVQRAVLRVDLEQPSSDDALPPFDADSMEDVGELDEDALPASRVACLVFPALIKRGDENGAQMQLRNVIAKARVLCLSPD</sequence>
<comment type="caution">
    <text evidence="3">The sequence shown here is derived from an EMBL/GenBank/DDBJ whole genome shotgun (WGS) entry which is preliminary data.</text>
</comment>
<dbReference type="AlphaFoldDB" id="A0A367LG71"/>
<name>A0A367LG71_9HYPO</name>
<feature type="region of interest" description="Disordered" evidence="1">
    <location>
        <begin position="179"/>
        <end position="198"/>
    </location>
</feature>
<feature type="compositionally biased region" description="Low complexity" evidence="1">
    <location>
        <begin position="336"/>
        <end position="353"/>
    </location>
</feature>
<dbReference type="PANTHER" id="PTHR13360">
    <property type="entry name" value="ACTIVATING SIGNAL COINTEGRATOR 1 COMPLEX SUBUNIT 1"/>
    <property type="match status" value="1"/>
</dbReference>
<dbReference type="InterPro" id="IPR019510">
    <property type="entry name" value="AKAP7-like_phosphoesterase"/>
</dbReference>
<feature type="region of interest" description="Disordered" evidence="1">
    <location>
        <begin position="328"/>
        <end position="367"/>
    </location>
</feature>
<evidence type="ECO:0000313" key="3">
    <source>
        <dbReference type="EMBL" id="RCI13252.1"/>
    </source>
</evidence>
<evidence type="ECO:0000313" key="4">
    <source>
        <dbReference type="Proteomes" id="UP000253664"/>
    </source>
</evidence>
<dbReference type="OrthoDB" id="5328813at2759"/>
<reference evidence="3 4" key="1">
    <citation type="journal article" date="2015" name="BMC Genomics">
        <title>Insights from the genome of Ophiocordyceps polyrhachis-furcata to pathogenicity and host specificity in insect fungi.</title>
        <authorList>
            <person name="Wichadakul D."/>
            <person name="Kobmoo N."/>
            <person name="Ingsriswang S."/>
            <person name="Tangphatsornruang S."/>
            <person name="Chantasingh D."/>
            <person name="Luangsa-ard J.J."/>
            <person name="Eurwilaichitr L."/>
        </authorList>
    </citation>
    <scope>NUCLEOTIDE SEQUENCE [LARGE SCALE GENOMIC DNA]</scope>
    <source>
        <strain evidence="3 4">BCC 54312</strain>
    </source>
</reference>
<organism evidence="3 4">
    <name type="scientific">Ophiocordyceps polyrhachis-furcata BCC 54312</name>
    <dbReference type="NCBI Taxonomy" id="1330021"/>
    <lineage>
        <taxon>Eukaryota</taxon>
        <taxon>Fungi</taxon>
        <taxon>Dikarya</taxon>
        <taxon>Ascomycota</taxon>
        <taxon>Pezizomycotina</taxon>
        <taxon>Sordariomycetes</taxon>
        <taxon>Hypocreomycetidae</taxon>
        <taxon>Hypocreales</taxon>
        <taxon>Ophiocordycipitaceae</taxon>
        <taxon>Ophiocordyceps</taxon>
    </lineage>
</organism>
<feature type="compositionally biased region" description="Pro residues" evidence="1">
    <location>
        <begin position="143"/>
        <end position="166"/>
    </location>
</feature>
<dbReference type="GO" id="GO:0005634">
    <property type="term" value="C:nucleus"/>
    <property type="evidence" value="ECO:0007669"/>
    <property type="project" value="TreeGrafter"/>
</dbReference>
<feature type="region of interest" description="Disordered" evidence="1">
    <location>
        <begin position="40"/>
        <end position="59"/>
    </location>
</feature>